<dbReference type="EMBL" id="JBBLXS010001089">
    <property type="protein sequence ID" value="MEK0189275.1"/>
    <property type="molecule type" value="Genomic_DNA"/>
</dbReference>
<evidence type="ECO:0000313" key="2">
    <source>
        <dbReference type="Proteomes" id="UP001384579"/>
    </source>
</evidence>
<dbReference type="GO" id="GO:0008168">
    <property type="term" value="F:methyltransferase activity"/>
    <property type="evidence" value="ECO:0007669"/>
    <property type="project" value="UniProtKB-KW"/>
</dbReference>
<feature type="non-terminal residue" evidence="1">
    <location>
        <position position="229"/>
    </location>
</feature>
<reference evidence="1 2" key="1">
    <citation type="journal article" date="2020" name="Harmful Algae">
        <title>Molecular and morphological characterization of a novel dihydroanatoxin-a producing Microcoleus species (cyanobacteria) from the Russian River, California, USA.</title>
        <authorList>
            <person name="Conklin K.Y."/>
            <person name="Stancheva R."/>
            <person name="Otten T.G."/>
            <person name="Fadness R."/>
            <person name="Boyer G.L."/>
            <person name="Read B."/>
            <person name="Zhang X."/>
            <person name="Sheath R.G."/>
        </authorList>
    </citation>
    <scope>NUCLEOTIDE SEQUENCE [LARGE SCALE GENOMIC DNA]</scope>
    <source>
        <strain evidence="1 2">PTRS2</strain>
    </source>
</reference>
<protein>
    <submittedName>
        <fullName evidence="1">SAM-dependent methyltransferase</fullName>
    </submittedName>
</protein>
<feature type="non-terminal residue" evidence="1">
    <location>
        <position position="1"/>
    </location>
</feature>
<comment type="caution">
    <text evidence="1">The sequence shown here is derived from an EMBL/GenBank/DDBJ whole genome shotgun (WGS) entry which is preliminary data.</text>
</comment>
<keyword evidence="2" id="KW-1185">Reference proteome</keyword>
<organism evidence="1 2">
    <name type="scientific">Microcoleus anatoxicus PTRS2</name>
    <dbReference type="NCBI Taxonomy" id="2705321"/>
    <lineage>
        <taxon>Bacteria</taxon>
        <taxon>Bacillati</taxon>
        <taxon>Cyanobacteriota</taxon>
        <taxon>Cyanophyceae</taxon>
        <taxon>Oscillatoriophycideae</taxon>
        <taxon>Oscillatoriales</taxon>
        <taxon>Microcoleaceae</taxon>
        <taxon>Microcoleus</taxon>
        <taxon>Microcoleus anatoxicus</taxon>
    </lineage>
</organism>
<name>A0ABU8YYB4_9CYAN</name>
<keyword evidence="1" id="KW-0808">Transferase</keyword>
<dbReference type="Proteomes" id="UP001384579">
    <property type="component" value="Unassembled WGS sequence"/>
</dbReference>
<dbReference type="GO" id="GO:0032259">
    <property type="term" value="P:methylation"/>
    <property type="evidence" value="ECO:0007669"/>
    <property type="project" value="UniProtKB-KW"/>
</dbReference>
<sequence>RSENLPKKNNFQNHIGLDALTGKSNFDISEWMLIQAVQWLQKRDADLAMLCKTSTARKLLNYLHSQKLNLADCATYKIDAKKYFDANVDACLLVCKFDADSQNYFCDVFSSLESSDCHRIGYHNNLLVKDIDAFSKLSALYAVDSGSKWRSGVKHDCSSVMEFRKIDNYFVNKLGEVADIEETYLFPLIKGSGVAQNRINATDRYMLITQKFIGESTENIKTIAPKTWR</sequence>
<proteinExistence type="predicted"/>
<keyword evidence="1" id="KW-0489">Methyltransferase</keyword>
<evidence type="ECO:0000313" key="1">
    <source>
        <dbReference type="EMBL" id="MEK0189275.1"/>
    </source>
</evidence>
<gene>
    <name evidence="1" type="ORF">WMG39_31180</name>
</gene>
<accession>A0ABU8YYB4</accession>